<dbReference type="PROSITE" id="PS50137">
    <property type="entry name" value="DS_RBD"/>
    <property type="match status" value="1"/>
</dbReference>
<comment type="cofactor">
    <cofactor evidence="1">
        <name>Mn(2+)</name>
        <dbReference type="ChEBI" id="CHEBI:29035"/>
    </cofactor>
</comment>
<comment type="subcellular location">
    <subcellularLocation>
        <location evidence="4">Nucleus</location>
    </subcellularLocation>
</comment>
<keyword evidence="7" id="KW-0217">Developmental protein</keyword>
<evidence type="ECO:0000313" key="21">
    <source>
        <dbReference type="Proteomes" id="UP001234989"/>
    </source>
</evidence>
<dbReference type="EMBL" id="CP133620">
    <property type="protein sequence ID" value="WMV44172.1"/>
    <property type="molecule type" value="Genomic_DNA"/>
</dbReference>
<comment type="catalytic activity">
    <reaction evidence="14">
        <text>O-phospho-L-seryl-[protein] + H2O = L-seryl-[protein] + phosphate</text>
        <dbReference type="Rhea" id="RHEA:20629"/>
        <dbReference type="Rhea" id="RHEA-COMP:9863"/>
        <dbReference type="Rhea" id="RHEA-COMP:11604"/>
        <dbReference type="ChEBI" id="CHEBI:15377"/>
        <dbReference type="ChEBI" id="CHEBI:29999"/>
        <dbReference type="ChEBI" id="CHEBI:43474"/>
        <dbReference type="ChEBI" id="CHEBI:83421"/>
        <dbReference type="EC" id="3.1.3.16"/>
    </reaction>
</comment>
<evidence type="ECO:0000259" key="19">
    <source>
        <dbReference type="PROSITE" id="PS50969"/>
    </source>
</evidence>
<dbReference type="SUPFAM" id="SSF54695">
    <property type="entry name" value="POZ domain"/>
    <property type="match status" value="1"/>
</dbReference>
<dbReference type="SMART" id="SM00225">
    <property type="entry name" value="BTB"/>
    <property type="match status" value="1"/>
</dbReference>
<comment type="catalytic activity">
    <reaction evidence="15">
        <text>O-phospho-L-threonyl-[protein] + H2O = L-threonyl-[protein] + phosphate</text>
        <dbReference type="Rhea" id="RHEA:47004"/>
        <dbReference type="Rhea" id="RHEA-COMP:11060"/>
        <dbReference type="Rhea" id="RHEA-COMP:11605"/>
        <dbReference type="ChEBI" id="CHEBI:15377"/>
        <dbReference type="ChEBI" id="CHEBI:30013"/>
        <dbReference type="ChEBI" id="CHEBI:43474"/>
        <dbReference type="ChEBI" id="CHEBI:61977"/>
        <dbReference type="EC" id="3.1.3.16"/>
    </reaction>
</comment>
<feature type="domain" description="DRBM" evidence="18">
    <location>
        <begin position="763"/>
        <end position="829"/>
    </location>
</feature>
<dbReference type="Proteomes" id="UP001234989">
    <property type="component" value="Chromosome 9"/>
</dbReference>
<dbReference type="CDD" id="cd18316">
    <property type="entry name" value="BTB_POZ_KCTD-like"/>
    <property type="match status" value="1"/>
</dbReference>
<evidence type="ECO:0000256" key="12">
    <source>
        <dbReference type="ARBA" id="ARBA00023163"/>
    </source>
</evidence>
<dbReference type="Pfam" id="PF00035">
    <property type="entry name" value="dsrm"/>
    <property type="match status" value="1"/>
</dbReference>
<dbReference type="InterPro" id="IPR014720">
    <property type="entry name" value="dsRBD_dom"/>
</dbReference>
<evidence type="ECO:0000256" key="4">
    <source>
        <dbReference type="ARBA" id="ARBA00004123"/>
    </source>
</evidence>
<dbReference type="InterPro" id="IPR023214">
    <property type="entry name" value="HAD_sf"/>
</dbReference>
<dbReference type="GO" id="GO:0046872">
    <property type="term" value="F:metal ion binding"/>
    <property type="evidence" value="ECO:0007669"/>
    <property type="project" value="UniProtKB-KW"/>
</dbReference>
<dbReference type="GO" id="GO:0051260">
    <property type="term" value="P:protein homooligomerization"/>
    <property type="evidence" value="ECO:0007669"/>
    <property type="project" value="InterPro"/>
</dbReference>
<dbReference type="PROSITE" id="PS50969">
    <property type="entry name" value="FCP1"/>
    <property type="match status" value="1"/>
</dbReference>
<dbReference type="GO" id="GO:0005634">
    <property type="term" value="C:nucleus"/>
    <property type="evidence" value="ECO:0007669"/>
    <property type="project" value="UniProtKB-SubCell"/>
</dbReference>
<dbReference type="SUPFAM" id="SSF54768">
    <property type="entry name" value="dsRNA-binding domain-like"/>
    <property type="match status" value="1"/>
</dbReference>
<feature type="domain" description="FCP1 homology" evidence="19">
    <location>
        <begin position="137"/>
        <end position="446"/>
    </location>
</feature>
<feature type="compositionally biased region" description="Basic and acidic residues" evidence="17">
    <location>
        <begin position="578"/>
        <end position="593"/>
    </location>
</feature>
<accession>A0AAF0UDV2</accession>
<dbReference type="Pfam" id="PF02214">
    <property type="entry name" value="BTB_2"/>
    <property type="match status" value="1"/>
</dbReference>
<evidence type="ECO:0000256" key="11">
    <source>
        <dbReference type="ARBA" id="ARBA00023015"/>
    </source>
</evidence>
<dbReference type="GO" id="GO:0003723">
    <property type="term" value="F:RNA binding"/>
    <property type="evidence" value="ECO:0007669"/>
    <property type="project" value="UniProtKB-UniRule"/>
</dbReference>
<dbReference type="SMART" id="SM00577">
    <property type="entry name" value="CPDc"/>
    <property type="match status" value="1"/>
</dbReference>
<evidence type="ECO:0000256" key="3">
    <source>
        <dbReference type="ARBA" id="ARBA00001946"/>
    </source>
</evidence>
<reference evidence="20" key="1">
    <citation type="submission" date="2023-08" db="EMBL/GenBank/DDBJ databases">
        <title>A de novo genome assembly of Solanum verrucosum Schlechtendal, a Mexican diploid species geographically isolated from the other diploid A-genome species in potato relatives.</title>
        <authorList>
            <person name="Hosaka K."/>
        </authorList>
    </citation>
    <scope>NUCLEOTIDE SEQUENCE</scope>
    <source>
        <tissue evidence="20">Young leaves</tissue>
    </source>
</reference>
<evidence type="ECO:0000256" key="17">
    <source>
        <dbReference type="SAM" id="MobiDB-lite"/>
    </source>
</evidence>
<dbReference type="SUPFAM" id="SSF50969">
    <property type="entry name" value="YVTN repeat-like/Quinoprotein amine dehydrogenase"/>
    <property type="match status" value="1"/>
</dbReference>
<comment type="cofactor">
    <cofactor evidence="3">
        <name>Mg(2+)</name>
        <dbReference type="ChEBI" id="CHEBI:18420"/>
    </cofactor>
</comment>
<dbReference type="InterPro" id="IPR039189">
    <property type="entry name" value="Fcp1"/>
</dbReference>
<dbReference type="InterPro" id="IPR003131">
    <property type="entry name" value="T1-type_BTB"/>
</dbReference>
<dbReference type="Pfam" id="PF03031">
    <property type="entry name" value="NIF"/>
    <property type="match status" value="1"/>
</dbReference>
<dbReference type="SMART" id="SM00358">
    <property type="entry name" value="DSRM"/>
    <property type="match status" value="1"/>
</dbReference>
<keyword evidence="21" id="KW-1185">Reference proteome</keyword>
<dbReference type="InterPro" id="IPR004274">
    <property type="entry name" value="FCP1_dom"/>
</dbReference>
<dbReference type="InterPro" id="IPR011333">
    <property type="entry name" value="SKP1/BTB/POZ_sf"/>
</dbReference>
<dbReference type="GO" id="GO:0008420">
    <property type="term" value="F:RNA polymerase II CTD heptapeptide repeat phosphatase activity"/>
    <property type="evidence" value="ECO:0007669"/>
    <property type="project" value="InterPro"/>
</dbReference>
<feature type="region of interest" description="Disordered" evidence="17">
    <location>
        <begin position="562"/>
        <end position="619"/>
    </location>
</feature>
<comment type="cofactor">
    <cofactor evidence="2">
        <name>Co(2+)</name>
        <dbReference type="ChEBI" id="CHEBI:48828"/>
    </cofactor>
</comment>
<organism evidence="20 21">
    <name type="scientific">Solanum verrucosum</name>
    <dbReference type="NCBI Taxonomy" id="315347"/>
    <lineage>
        <taxon>Eukaryota</taxon>
        <taxon>Viridiplantae</taxon>
        <taxon>Streptophyta</taxon>
        <taxon>Embryophyta</taxon>
        <taxon>Tracheophyta</taxon>
        <taxon>Spermatophyta</taxon>
        <taxon>Magnoliopsida</taxon>
        <taxon>eudicotyledons</taxon>
        <taxon>Gunneridae</taxon>
        <taxon>Pentapetalae</taxon>
        <taxon>asterids</taxon>
        <taxon>lamiids</taxon>
        <taxon>Solanales</taxon>
        <taxon>Solanaceae</taxon>
        <taxon>Solanoideae</taxon>
        <taxon>Solaneae</taxon>
        <taxon>Solanum</taxon>
    </lineage>
</organism>
<evidence type="ECO:0000256" key="10">
    <source>
        <dbReference type="ARBA" id="ARBA00022884"/>
    </source>
</evidence>
<evidence type="ECO:0000259" key="18">
    <source>
        <dbReference type="PROSITE" id="PS50137"/>
    </source>
</evidence>
<evidence type="ECO:0000256" key="6">
    <source>
        <dbReference type="ARBA" id="ARBA00013081"/>
    </source>
</evidence>
<dbReference type="PANTHER" id="PTHR23081">
    <property type="entry name" value="RNA POLYMERASE II CTD PHOSPHATASE"/>
    <property type="match status" value="1"/>
</dbReference>
<dbReference type="GO" id="GO:0009755">
    <property type="term" value="P:hormone-mediated signaling pathway"/>
    <property type="evidence" value="ECO:0007669"/>
    <property type="project" value="UniProtKB-ARBA"/>
</dbReference>
<keyword evidence="9" id="KW-0378">Hydrolase</keyword>
<dbReference type="InterPro" id="IPR000210">
    <property type="entry name" value="BTB/POZ_dom"/>
</dbReference>
<name>A0AAF0UDV2_SOLVR</name>
<evidence type="ECO:0000256" key="1">
    <source>
        <dbReference type="ARBA" id="ARBA00001936"/>
    </source>
</evidence>
<dbReference type="PANTHER" id="PTHR23081:SF24">
    <property type="entry name" value="RNA POLYMERASE II C-TERMINAL DOMAIN PHOSPHATASE-LIKE 2"/>
    <property type="match status" value="1"/>
</dbReference>
<proteinExistence type="predicted"/>
<dbReference type="EC" id="3.1.3.16" evidence="6"/>
<evidence type="ECO:0000256" key="9">
    <source>
        <dbReference type="ARBA" id="ARBA00022801"/>
    </source>
</evidence>
<dbReference type="GO" id="GO:0045892">
    <property type="term" value="P:negative regulation of DNA-templated transcription"/>
    <property type="evidence" value="ECO:0007669"/>
    <property type="project" value="UniProtKB-ARBA"/>
</dbReference>
<evidence type="ECO:0000256" key="5">
    <source>
        <dbReference type="ARBA" id="ARBA00004906"/>
    </source>
</evidence>
<evidence type="ECO:0000256" key="13">
    <source>
        <dbReference type="ARBA" id="ARBA00023242"/>
    </source>
</evidence>
<dbReference type="Pfam" id="PF25279">
    <property type="entry name" value="Beta_prop_At2g24240"/>
    <property type="match status" value="1"/>
</dbReference>
<evidence type="ECO:0000256" key="8">
    <source>
        <dbReference type="ARBA" id="ARBA00022723"/>
    </source>
</evidence>
<dbReference type="Gene3D" id="3.30.710.10">
    <property type="entry name" value="Potassium Channel Kv1.1, Chain A"/>
    <property type="match status" value="1"/>
</dbReference>
<dbReference type="Gene3D" id="3.40.50.1000">
    <property type="entry name" value="HAD superfamily/HAD-like"/>
    <property type="match status" value="1"/>
</dbReference>
<dbReference type="SUPFAM" id="SSF56784">
    <property type="entry name" value="HAD-like"/>
    <property type="match status" value="1"/>
</dbReference>
<evidence type="ECO:0000256" key="7">
    <source>
        <dbReference type="ARBA" id="ARBA00022473"/>
    </source>
</evidence>
<dbReference type="InterPro" id="IPR011044">
    <property type="entry name" value="Quino_amine_DH_bsu"/>
</dbReference>
<evidence type="ECO:0000256" key="16">
    <source>
        <dbReference type="PROSITE-ProRule" id="PRU00266"/>
    </source>
</evidence>
<keyword evidence="13" id="KW-0539">Nucleus</keyword>
<dbReference type="Gene3D" id="3.30.160.20">
    <property type="match status" value="1"/>
</dbReference>
<keyword evidence="8" id="KW-0479">Metal-binding</keyword>
<dbReference type="FunFam" id="3.30.160.20:FF:000035">
    <property type="entry name" value="RNA polymerase II C-terminal domain phosphatase-like 2"/>
    <property type="match status" value="1"/>
</dbReference>
<evidence type="ECO:0000256" key="15">
    <source>
        <dbReference type="ARBA" id="ARBA00048336"/>
    </source>
</evidence>
<keyword evidence="10 16" id="KW-0694">RNA-binding</keyword>
<evidence type="ECO:0000256" key="2">
    <source>
        <dbReference type="ARBA" id="ARBA00001941"/>
    </source>
</evidence>
<dbReference type="FunFam" id="3.40.50.1000:FF:000035">
    <property type="entry name" value="RNA polymerase II C-terminal domain phosphatase-like 1"/>
    <property type="match status" value="1"/>
</dbReference>
<evidence type="ECO:0000313" key="20">
    <source>
        <dbReference type="EMBL" id="WMV44172.1"/>
    </source>
</evidence>
<gene>
    <name evidence="20" type="ORF">MTR67_037557</name>
</gene>
<keyword evidence="12" id="KW-0804">Transcription</keyword>
<keyword evidence="11" id="KW-0805">Transcription regulation</keyword>
<comment type="pathway">
    <text evidence="5">Protein modification; protein ubiquitination.</text>
</comment>
<dbReference type="InterPro" id="IPR057441">
    <property type="entry name" value="Beta_prop_At2g24240"/>
</dbReference>
<dbReference type="InterPro" id="IPR036412">
    <property type="entry name" value="HAD-like_sf"/>
</dbReference>
<sequence length="1430" mass="159163">MSRLGFKSLVFQGETCLGELDTIPVKDQNFQFPNNEIRIDHISTNSERVHPIAVLRTISSPVRCKLEPNSNSASIGSEKSPLITLHSSCYYDLKTAVVFLGEEEIHLVAMASKQKKFPCFWCYSVPIGLYSACLQMLNMRCLSIVFDLDETLIVANTMKSFEDRIEALRGWLAREMDPIRSSGMAAEMRRYMEDRALLKQYLESDSVVDSGGIYRAQQEEVLPLSEGQERVVRPVIRLEEKNVVLTRINPERSASLSVRIAGGKRLEEWKASASGLCSFMSLPFIHYYVHVAKRKWYLDVWPSSSTATGITKNRDTSVLVRLRPAWDELRTYLTAKGRKRFEVYVCTMAERDYALEIWRLLDPGSHLINANQLMDRVVCVRSGAKKSLLTVFRNGICHPKLAMVIDDRLKVWEDKDQPRVHVVPAFAPYYAPLAEMANAVPVLCVARNVACDVRGRFFKEFDEGLLRKICEIFYEDEAVNLPSAPDVSNYLMSEDAGFASCGIPAPIPEGMYGPEVTQRLNQQERKVNMNSAPVFMSNNPDMKPGSSQLMVGIAANVPAQSVRPIQPSEKPSLLGAPFRRDSSFSEADGDGKRRYPILNPSQDMRYRGSAEPPLLPRVPQKPPILPIPSQGGWLVEDDLNKGQMGSRSPGIFQESDASRYAKQRGHQNFMSQDATNMMLPTYASTGKNGEVLATASFRNSYDCLPADLFIRVHGSLQVNFRHEMHRQNSLIHQTEGRFSQHQSLFNNRESQLEAGRTNFLPSLATGVLQEIGRRCNSKVEFRPVVSTSEELQFSVEVFFIGERVGVGMGKTRKDAQQQAAENALRNMAGEYVSYITSHPRAADKDFDKILVENENGFLWDTVNHVDEPSVEDRLPQVNVSEAILDASYFGGIMVVLGCNSTPRLSHDNFVLKCTLPLALIAEVACTCGAMSQWGMSSQAILGPFPTFRRHIYFPNLRSMEDDGGRRTILGQGGDRVKLNVGGKLFETTVSTLRSGGPDSLLSVLSNRNSDDPVFIDRDPEIFSALLALLRSNRLPSTAKRFSNQELIDEAVYYGIESQLRSALAPSQLSGIDASLFSTIRPSSDGVVTDFNAVDSDGSVWLAHGGQVSVYDWSLTHTETIRTHLDYISSIRKVGPDLAGVASEFESGLHFYNLANGRRVGSVEWTDPSDPRIYKAQVHAVVDSPDSVFAAFECQHRENCVLSIDKSTMKAISELGRQSGNSAKSTVVGKLTFLPEINALVGVSVTAGAFGYAGYVRLWDSRSGDVVWETNEPGSGRSSRFGDSFADVDFDRGDLTMFKICSKSGDLAVADLRKLSEDPWVYLEEKNPCMRHAGGGTSSLIHCYRQQVFVGRGGGLEVWSRMVEKGSDVERERVLHEGLYRRNYMDKVEDAGRGIIKKIEGAGDRLFVTREDAEGIEVWQSSQFSGAVLNL</sequence>
<protein>
    <recommendedName>
        <fullName evidence="6">protein-serine/threonine phosphatase</fullName>
        <ecNumber evidence="6">3.1.3.16</ecNumber>
    </recommendedName>
</protein>
<evidence type="ECO:0000256" key="14">
    <source>
        <dbReference type="ARBA" id="ARBA00047761"/>
    </source>
</evidence>